<dbReference type="AlphaFoldDB" id="A0A398B903"/>
<dbReference type="Gene3D" id="3.40.50.150">
    <property type="entry name" value="Vaccinia Virus protein VP39"/>
    <property type="match status" value="1"/>
</dbReference>
<keyword evidence="2" id="KW-0808">Transferase</keyword>
<evidence type="ECO:0000313" key="3">
    <source>
        <dbReference type="Proteomes" id="UP000265816"/>
    </source>
</evidence>
<dbReference type="Pfam" id="PF08241">
    <property type="entry name" value="Methyltransf_11"/>
    <property type="match status" value="1"/>
</dbReference>
<comment type="caution">
    <text evidence="2">The sequence shown here is derived from an EMBL/GenBank/DDBJ whole genome shotgun (WGS) entry which is preliminary data.</text>
</comment>
<feature type="domain" description="Methyltransferase type 11" evidence="1">
    <location>
        <begin position="53"/>
        <end position="144"/>
    </location>
</feature>
<dbReference type="PANTHER" id="PTHR43861">
    <property type="entry name" value="TRANS-ACONITATE 2-METHYLTRANSFERASE-RELATED"/>
    <property type="match status" value="1"/>
</dbReference>
<dbReference type="InterPro" id="IPR013216">
    <property type="entry name" value="Methyltransf_11"/>
</dbReference>
<keyword evidence="2" id="KW-0489">Methyltransferase</keyword>
<dbReference type="Proteomes" id="UP000265816">
    <property type="component" value="Unassembled WGS sequence"/>
</dbReference>
<protein>
    <submittedName>
        <fullName evidence="2">Class I SAM-dependent methyltransferase</fullName>
    </submittedName>
</protein>
<dbReference type="OrthoDB" id="5522265at2"/>
<dbReference type="InterPro" id="IPR029063">
    <property type="entry name" value="SAM-dependent_MTases_sf"/>
</dbReference>
<dbReference type="RefSeq" id="WP_119113444.1">
    <property type="nucleotide sequence ID" value="NZ_CBCSEO010000010.1"/>
</dbReference>
<dbReference type="PANTHER" id="PTHR43861:SF1">
    <property type="entry name" value="TRANS-ACONITATE 2-METHYLTRANSFERASE"/>
    <property type="match status" value="1"/>
</dbReference>
<sequence length="228" mass="25253">MGVFEWSIEAENKWNRMAESWNSRSREMWESGSRKDIVPFIKKHVPAGSKIADLGCGDGYGSFLLSQSGYHVTGMDVSEEMIQFASQRAGNEGPQFLKGDIANTGFPQSSFDALVAINCLEWTESPLAGLREMSRIVKDGGLAAIGILGPTAAPREHSFSRLLGEKVVCNTMMPWEFEKLALDAGWQKKSEIGVYKKASERLPLESIPLELKQAVSFMWVFLLQKGSV</sequence>
<gene>
    <name evidence="2" type="ORF">D1970_13740</name>
</gene>
<reference evidence="2 3" key="1">
    <citation type="submission" date="2018-08" db="EMBL/GenBank/DDBJ databases">
        <title>Bacillus jemisoniae sp. nov., Bacillus chryseoplanitiae sp. nov., Bacillus resnikiae sp. nov., and Bacillus frankliniae sp. nov., isolated from Viking spacecraft and associated surfaces.</title>
        <authorList>
            <person name="Seuylemezian A."/>
            <person name="Vaishampayan P."/>
        </authorList>
    </citation>
    <scope>NUCLEOTIDE SEQUENCE [LARGE SCALE GENOMIC DNA]</scope>
    <source>
        <strain evidence="2 3">JJ-247</strain>
    </source>
</reference>
<dbReference type="GO" id="GO:0008757">
    <property type="term" value="F:S-adenosylmethionine-dependent methyltransferase activity"/>
    <property type="evidence" value="ECO:0007669"/>
    <property type="project" value="InterPro"/>
</dbReference>
<dbReference type="CDD" id="cd02440">
    <property type="entry name" value="AdoMet_MTases"/>
    <property type="match status" value="1"/>
</dbReference>
<accession>A0A398B903</accession>
<proteinExistence type="predicted"/>
<evidence type="ECO:0000313" key="2">
    <source>
        <dbReference type="EMBL" id="RID84176.1"/>
    </source>
</evidence>
<dbReference type="EMBL" id="QWVT01000023">
    <property type="protein sequence ID" value="RID84176.1"/>
    <property type="molecule type" value="Genomic_DNA"/>
</dbReference>
<evidence type="ECO:0000259" key="1">
    <source>
        <dbReference type="Pfam" id="PF08241"/>
    </source>
</evidence>
<name>A0A398B903_9BACI</name>
<organism evidence="2 3">
    <name type="scientific">Mesobacillus zeae</name>
    <dbReference type="NCBI Taxonomy" id="1917180"/>
    <lineage>
        <taxon>Bacteria</taxon>
        <taxon>Bacillati</taxon>
        <taxon>Bacillota</taxon>
        <taxon>Bacilli</taxon>
        <taxon>Bacillales</taxon>
        <taxon>Bacillaceae</taxon>
        <taxon>Mesobacillus</taxon>
    </lineage>
</organism>
<dbReference type="SUPFAM" id="SSF53335">
    <property type="entry name" value="S-adenosyl-L-methionine-dependent methyltransferases"/>
    <property type="match status" value="1"/>
</dbReference>
<keyword evidence="3" id="KW-1185">Reference proteome</keyword>
<dbReference type="GO" id="GO:0032259">
    <property type="term" value="P:methylation"/>
    <property type="evidence" value="ECO:0007669"/>
    <property type="project" value="UniProtKB-KW"/>
</dbReference>